<keyword evidence="17" id="KW-1185">Reference proteome</keyword>
<dbReference type="InterPro" id="IPR000531">
    <property type="entry name" value="Beta-barrel_TonB"/>
</dbReference>
<evidence type="ECO:0000259" key="14">
    <source>
        <dbReference type="Pfam" id="PF00593"/>
    </source>
</evidence>
<dbReference type="Pfam" id="PF00593">
    <property type="entry name" value="TonB_dep_Rec_b-barrel"/>
    <property type="match status" value="1"/>
</dbReference>
<dbReference type="EMBL" id="FUYM01000020">
    <property type="protein sequence ID" value="SKC12161.1"/>
    <property type="molecule type" value="Genomic_DNA"/>
</dbReference>
<evidence type="ECO:0000256" key="11">
    <source>
        <dbReference type="PROSITE-ProRule" id="PRU01360"/>
    </source>
</evidence>
<dbReference type="GO" id="GO:0009279">
    <property type="term" value="C:cell outer membrane"/>
    <property type="evidence" value="ECO:0007669"/>
    <property type="project" value="UniProtKB-SubCell"/>
</dbReference>
<evidence type="ECO:0000313" key="16">
    <source>
        <dbReference type="EMBL" id="SKC12161.1"/>
    </source>
</evidence>
<dbReference type="GO" id="GO:0006826">
    <property type="term" value="P:iron ion transport"/>
    <property type="evidence" value="ECO:0007669"/>
    <property type="project" value="UniProtKB-KW"/>
</dbReference>
<dbReference type="PANTHER" id="PTHR32552:SF81">
    <property type="entry name" value="TONB-DEPENDENT OUTER MEMBRANE RECEPTOR"/>
    <property type="match status" value="1"/>
</dbReference>
<evidence type="ECO:0000256" key="1">
    <source>
        <dbReference type="ARBA" id="ARBA00004571"/>
    </source>
</evidence>
<evidence type="ECO:0000256" key="5">
    <source>
        <dbReference type="ARBA" id="ARBA00022692"/>
    </source>
</evidence>
<dbReference type="Pfam" id="PF07715">
    <property type="entry name" value="Plug"/>
    <property type="match status" value="1"/>
</dbReference>
<name>A0A1T5GUR9_9SPHN</name>
<evidence type="ECO:0000313" key="17">
    <source>
        <dbReference type="Proteomes" id="UP000189818"/>
    </source>
</evidence>
<reference evidence="17" key="1">
    <citation type="submission" date="2017-02" db="EMBL/GenBank/DDBJ databases">
        <authorList>
            <person name="Varghese N."/>
            <person name="Submissions S."/>
        </authorList>
    </citation>
    <scope>NUCLEOTIDE SEQUENCE [LARGE SCALE GENOMIC DNA]</scope>
    <source>
        <strain evidence="17">UM2</strain>
    </source>
</reference>
<dbReference type="STRING" id="439228.SAMN06295920_12034"/>
<dbReference type="Gene3D" id="2.40.170.20">
    <property type="entry name" value="TonB-dependent receptor, beta-barrel domain"/>
    <property type="match status" value="1"/>
</dbReference>
<keyword evidence="5 11" id="KW-0812">Transmembrane</keyword>
<dbReference type="Proteomes" id="UP000189818">
    <property type="component" value="Unassembled WGS sequence"/>
</dbReference>
<evidence type="ECO:0000256" key="6">
    <source>
        <dbReference type="ARBA" id="ARBA00023004"/>
    </source>
</evidence>
<evidence type="ECO:0000256" key="10">
    <source>
        <dbReference type="ARBA" id="ARBA00023237"/>
    </source>
</evidence>
<keyword evidence="9 11" id="KW-0472">Membrane</keyword>
<evidence type="ECO:0000256" key="13">
    <source>
        <dbReference type="SAM" id="SignalP"/>
    </source>
</evidence>
<proteinExistence type="inferred from homology"/>
<evidence type="ECO:0000259" key="15">
    <source>
        <dbReference type="Pfam" id="PF07715"/>
    </source>
</evidence>
<keyword evidence="10 11" id="KW-0998">Cell outer membrane</keyword>
<comment type="similarity">
    <text evidence="11 12">Belongs to the TonB-dependent receptor family.</text>
</comment>
<dbReference type="InterPro" id="IPR012910">
    <property type="entry name" value="Plug_dom"/>
</dbReference>
<dbReference type="AlphaFoldDB" id="A0A1T5GUR9"/>
<accession>A0A1T5GUR9</accession>
<evidence type="ECO:0000256" key="4">
    <source>
        <dbReference type="ARBA" id="ARBA00022496"/>
    </source>
</evidence>
<dbReference type="OrthoDB" id="7455607at2"/>
<comment type="subcellular location">
    <subcellularLocation>
        <location evidence="1 11">Cell outer membrane</location>
        <topology evidence="1 11">Multi-pass membrane protein</topology>
    </subcellularLocation>
</comment>
<dbReference type="PROSITE" id="PS52016">
    <property type="entry name" value="TONB_DEPENDENT_REC_3"/>
    <property type="match status" value="1"/>
</dbReference>
<keyword evidence="7" id="KW-0406">Ion transport</keyword>
<evidence type="ECO:0000256" key="8">
    <source>
        <dbReference type="ARBA" id="ARBA00023077"/>
    </source>
</evidence>
<keyword evidence="6" id="KW-0408">Iron</keyword>
<dbReference type="RefSeq" id="WP_079650965.1">
    <property type="nucleotide sequence ID" value="NZ_FUYM01000020.1"/>
</dbReference>
<keyword evidence="3 11" id="KW-1134">Transmembrane beta strand</keyword>
<keyword evidence="4" id="KW-0410">Iron transport</keyword>
<dbReference type="PANTHER" id="PTHR32552">
    <property type="entry name" value="FERRICHROME IRON RECEPTOR-RELATED"/>
    <property type="match status" value="1"/>
</dbReference>
<keyword evidence="16" id="KW-0675">Receptor</keyword>
<evidence type="ECO:0000256" key="9">
    <source>
        <dbReference type="ARBA" id="ARBA00023136"/>
    </source>
</evidence>
<feature type="domain" description="TonB-dependent receptor-like beta-barrel" evidence="14">
    <location>
        <begin position="291"/>
        <end position="756"/>
    </location>
</feature>
<evidence type="ECO:0000256" key="12">
    <source>
        <dbReference type="RuleBase" id="RU003357"/>
    </source>
</evidence>
<dbReference type="CDD" id="cd01347">
    <property type="entry name" value="ligand_gated_channel"/>
    <property type="match status" value="1"/>
</dbReference>
<dbReference type="InterPro" id="IPR039426">
    <property type="entry name" value="TonB-dep_rcpt-like"/>
</dbReference>
<keyword evidence="2 11" id="KW-0813">Transport</keyword>
<protein>
    <submittedName>
        <fullName evidence="16">Outer membrane receptor proteins, mostly Fe transport</fullName>
    </submittedName>
</protein>
<evidence type="ECO:0000256" key="7">
    <source>
        <dbReference type="ARBA" id="ARBA00023065"/>
    </source>
</evidence>
<dbReference type="InterPro" id="IPR036942">
    <property type="entry name" value="Beta-barrel_TonB_sf"/>
</dbReference>
<feature type="signal peptide" evidence="13">
    <location>
        <begin position="1"/>
        <end position="34"/>
    </location>
</feature>
<evidence type="ECO:0000256" key="2">
    <source>
        <dbReference type="ARBA" id="ARBA00022448"/>
    </source>
</evidence>
<organism evidence="16 17">
    <name type="scientific">Rhizorhabdus histidinilytica</name>
    <dbReference type="NCBI Taxonomy" id="439228"/>
    <lineage>
        <taxon>Bacteria</taxon>
        <taxon>Pseudomonadati</taxon>
        <taxon>Pseudomonadota</taxon>
        <taxon>Alphaproteobacteria</taxon>
        <taxon>Sphingomonadales</taxon>
        <taxon>Sphingomonadaceae</taxon>
        <taxon>Rhizorhabdus</taxon>
    </lineage>
</organism>
<feature type="domain" description="TonB-dependent receptor plug" evidence="15">
    <location>
        <begin position="59"/>
        <end position="165"/>
    </location>
</feature>
<keyword evidence="13" id="KW-0732">Signal</keyword>
<sequence>MAYGFVGKRHAHRALALTIGGSLLALVWASAVSAQSTPAEESADADIVVTANKREQKLTDVGLAVAVLGGDALKTQKISSLADIAQTVPGLSFTPTANETPVFTLRGVGFYETSLGAYPTVPVYIDEFPLSFPATTSHSAFDLERIEVLKGPQGTLFGQNATGGAINYIAAKPTKNLSAGLSLSYGRFNAIDAEGYVSGPLSDKVGVRVSSRYERADGWQVSNTRPGDRNGKKEVIAGRVLLDFEPVERLRFNLNLNGWHEKGETQSPQYVATLPQQAVLDPDVAGASFSPRKPRASDWTPGLPYKNNDMFQAALRGDLDVTDSITLTSLTSYVDFKQKQRNEGDGLPAVSLDLTINRGTIKSFAQELRLANSDSSGTRWVVGSNFERSKVFQEVQASCPDSSTAAIFFPTCEPNYTAKQKMTNYAFFANIEHDIADTVTLKAGTRYTNSKRDADLCTRDIAATPDVGDFFYNLLLGGAFGPYVQGACYVINDQGTTINGVSPGAPGRFKSTLKEDNLSWRVGVDWKPQPGLLIYGNVAKGYKAGSFPAVSASAFTQFLPVKQESVLAFETGIKTSLFDRLINITAAGYYYDYKAKQLRSKTLALPFGILDILQNIPKSDIKGFELEVGTRSLGGLTMSGSFVYTDAQIKKFSGINAAGVAAVFDGTRVPFTPKYQVSLNGDYRIPVNESFDAFLGGTMTYRSGTVAVVGGDFAPPTTASAVGNPLLIDPYTIVDLRAGIAAPDNKWRLQLYGKNVFNKYYWTNVVAAFDTIGRYAGMPATYGASFSIRY</sequence>
<evidence type="ECO:0000256" key="3">
    <source>
        <dbReference type="ARBA" id="ARBA00022452"/>
    </source>
</evidence>
<gene>
    <name evidence="16" type="ORF">SAMN06295920_12034</name>
</gene>
<feature type="chain" id="PRO_5012527176" evidence="13">
    <location>
        <begin position="35"/>
        <end position="790"/>
    </location>
</feature>
<dbReference type="SUPFAM" id="SSF56935">
    <property type="entry name" value="Porins"/>
    <property type="match status" value="1"/>
</dbReference>
<keyword evidence="8 12" id="KW-0798">TonB box</keyword>